<evidence type="ECO:0000256" key="10">
    <source>
        <dbReference type="ARBA" id="ARBA00022833"/>
    </source>
</evidence>
<feature type="region of interest" description="Disordered" evidence="11">
    <location>
        <begin position="860"/>
        <end position="902"/>
    </location>
</feature>
<evidence type="ECO:0000256" key="5">
    <source>
        <dbReference type="ARBA" id="ARBA00022694"/>
    </source>
</evidence>
<evidence type="ECO:0000313" key="14">
    <source>
        <dbReference type="Proteomes" id="UP000029867"/>
    </source>
</evidence>
<comment type="caution">
    <text evidence="13">The sequence shown here is derived from an EMBL/GenBank/DDBJ whole genome shotgun (WGS) entry which is preliminary data.</text>
</comment>
<keyword evidence="7" id="KW-0479">Metal-binding</keyword>
<evidence type="ECO:0000256" key="8">
    <source>
        <dbReference type="ARBA" id="ARBA00022759"/>
    </source>
</evidence>
<keyword evidence="8" id="KW-0255">Endonuclease</keyword>
<keyword evidence="10" id="KW-0862">Zinc</keyword>
<protein>
    <recommendedName>
        <fullName evidence="4">ribonuclease Z</fullName>
        <ecNumber evidence="4">3.1.26.11</ecNumber>
    </recommendedName>
</protein>
<feature type="compositionally biased region" description="Acidic residues" evidence="11">
    <location>
        <begin position="861"/>
        <end position="871"/>
    </location>
</feature>
<proteinExistence type="inferred from homology"/>
<dbReference type="CDD" id="cd07718">
    <property type="entry name" value="RNaseZ_ELAC1_ELAC2-C-term-like_MBL-fold"/>
    <property type="match status" value="1"/>
</dbReference>
<evidence type="ECO:0000256" key="1">
    <source>
        <dbReference type="ARBA" id="ARBA00000402"/>
    </source>
</evidence>
<evidence type="ECO:0000256" key="7">
    <source>
        <dbReference type="ARBA" id="ARBA00022723"/>
    </source>
</evidence>
<evidence type="ECO:0000256" key="6">
    <source>
        <dbReference type="ARBA" id="ARBA00022722"/>
    </source>
</evidence>
<comment type="catalytic activity">
    <reaction evidence="1">
        <text>Endonucleolytic cleavage of RNA, removing extra 3' nucleotides from tRNA precursor, generating 3' termini of tRNAs. A 3'-hydroxy group is left at the tRNA terminus and a 5'-phosphoryl group is left at the trailer molecule.</text>
        <dbReference type="EC" id="3.1.26.11"/>
    </reaction>
</comment>
<dbReference type="Gene3D" id="3.60.15.10">
    <property type="entry name" value="Ribonuclease Z/Hydroxyacylglutathione hydrolase-like"/>
    <property type="match status" value="2"/>
</dbReference>
<reference evidence="14" key="1">
    <citation type="journal article" date="2014" name="Microb. Cell Fact.">
        <title>Exploiting Issatchenkia orientalis SD108 for succinic acid production.</title>
        <authorList>
            <person name="Xiao H."/>
            <person name="Shao Z."/>
            <person name="Jiang Y."/>
            <person name="Dole S."/>
            <person name="Zhao H."/>
        </authorList>
    </citation>
    <scope>NUCLEOTIDE SEQUENCE [LARGE SCALE GENOMIC DNA]</scope>
    <source>
        <strain evidence="14">SD108</strain>
    </source>
</reference>
<evidence type="ECO:0000256" key="4">
    <source>
        <dbReference type="ARBA" id="ARBA00012477"/>
    </source>
</evidence>
<dbReference type="PANTHER" id="PTHR12553">
    <property type="entry name" value="ZINC PHOSPHODIESTERASE ELAC PROTEIN 2"/>
    <property type="match status" value="1"/>
</dbReference>
<sequence length="902" mass="103018">MSFNLTVVSHPTVDVVKPSLMLEDRSTGERSMIGNVPSGLQRKCNEMRLRTSRLSNIFLSGILDWNSLSGLPGLILTVSDQGVKSLSLHHSGNKFLHYMMSCWRYFIFRFGLDLKAEDNSETVKNGSVDYTPVNIASSVDYGNNENKDADHAKLREIINGIFPFQKDPSKPVYNKTATNFTLPKSIINPRVSTNWIITPVSIRGKFMVNAAKELGCEVSHFKPLCNFESVTLKDGTVVKPQQVLEPTRHFNPVLILDIPSAEYITNTISHNWSESSPNNLPYSAVYHFLDDSIENPLGIPEYVEFIKSFGPTTIHFISHRSYCPNTLNYHKTLKVSLKWKTLLKDFFPLPKWVNHSDLKLNGELPNVLPLISGQNLIIKSVNGTELEESTKLGSEISKHSAEDSKRLYNEEIRDSDIRGLISQEDFNTMIDDRNSAQSLRRQVDLSKSLKEQVETLILGTGSAIPAQVRNVISNLIRIPYKTGEEVGFRTIVLDAGENSFGTLRRIYLPQEVDMLLDELCMVYLSHLHADHHLGIVDFIREWNKRQDEIYGAKRHKTLVVITPWQYDFFIDELNRVDPFINKEFLFHVSCDEFMLGFTPPSLEQLQIEDITVEEMKNCKPKEMKYLKDSSKSEYVYQVLGMSEILACSAYHCEYSYSTSFSFRLDLSEKDNSEANIFKVSYSGDTRPKSAFSYIGNNSDLLIHESTLEDEKLADAVDKRHSTTSEALQVGILMKAKKIILTHFSQRYKSFTCSETVYKRLRNPVSKIDLIENGKFVPLESEAVTPKSVKSYQSSLQNDPDIPLEAKSVIFADDLNEDIKDNAAKIEVLFAFDNMKVQYDQIYMQREVFEKQRKQLEKLFPMDDEEFVDDQPEQPTEKTKSKKVKKQKEIKNPKKRKLTPPGA</sequence>
<dbReference type="InterPro" id="IPR047151">
    <property type="entry name" value="RNZ2-like"/>
</dbReference>
<comment type="similarity">
    <text evidence="3">Belongs to the RNase Z family.</text>
</comment>
<gene>
    <name evidence="13" type="ORF">JL09_g3263</name>
</gene>
<dbReference type="InterPro" id="IPR036866">
    <property type="entry name" value="RibonucZ/Hydroxyglut_hydro"/>
</dbReference>
<evidence type="ECO:0000256" key="3">
    <source>
        <dbReference type="ARBA" id="ARBA00007823"/>
    </source>
</evidence>
<dbReference type="AlphaFoldDB" id="A0A099P076"/>
<comment type="cofactor">
    <cofactor evidence="2">
        <name>Zn(2+)</name>
        <dbReference type="ChEBI" id="CHEBI:29105"/>
    </cofactor>
</comment>
<dbReference type="PANTHER" id="PTHR12553:SF49">
    <property type="entry name" value="ZINC PHOSPHODIESTERASE ELAC PROTEIN 2"/>
    <property type="match status" value="1"/>
</dbReference>
<keyword evidence="5" id="KW-0819">tRNA processing</keyword>
<keyword evidence="9" id="KW-0378">Hydrolase</keyword>
<keyword evidence="6" id="KW-0540">Nuclease</keyword>
<dbReference type="EMBL" id="JQFK01000033">
    <property type="protein sequence ID" value="KGK37587.1"/>
    <property type="molecule type" value="Genomic_DNA"/>
</dbReference>
<dbReference type="GO" id="GO:0046872">
    <property type="term" value="F:metal ion binding"/>
    <property type="evidence" value="ECO:0007669"/>
    <property type="project" value="UniProtKB-KW"/>
</dbReference>
<dbReference type="GO" id="GO:0005739">
    <property type="term" value="C:mitochondrion"/>
    <property type="evidence" value="ECO:0007669"/>
    <property type="project" value="TreeGrafter"/>
</dbReference>
<dbReference type="GO" id="GO:1990180">
    <property type="term" value="P:mitochondrial tRNA 3'-end processing"/>
    <property type="evidence" value="ECO:0007669"/>
    <property type="project" value="TreeGrafter"/>
</dbReference>
<evidence type="ECO:0000256" key="9">
    <source>
        <dbReference type="ARBA" id="ARBA00022801"/>
    </source>
</evidence>
<accession>A0A099P076</accession>
<dbReference type="InterPro" id="IPR027794">
    <property type="entry name" value="tRNase_Z_dom"/>
</dbReference>
<dbReference type="SUPFAM" id="SSF56281">
    <property type="entry name" value="Metallo-hydrolase/oxidoreductase"/>
    <property type="match status" value="1"/>
</dbReference>
<name>A0A099P076_PICKU</name>
<feature type="domain" description="tRNase Z endonuclease" evidence="12">
    <location>
        <begin position="6"/>
        <end position="70"/>
    </location>
</feature>
<dbReference type="EC" id="3.1.26.11" evidence="4"/>
<organism evidence="13 14">
    <name type="scientific">Pichia kudriavzevii</name>
    <name type="common">Yeast</name>
    <name type="synonym">Issatchenkia orientalis</name>
    <dbReference type="NCBI Taxonomy" id="4909"/>
    <lineage>
        <taxon>Eukaryota</taxon>
        <taxon>Fungi</taxon>
        <taxon>Dikarya</taxon>
        <taxon>Ascomycota</taxon>
        <taxon>Saccharomycotina</taxon>
        <taxon>Pichiomycetes</taxon>
        <taxon>Pichiales</taxon>
        <taxon>Pichiaceae</taxon>
        <taxon>Pichia</taxon>
    </lineage>
</organism>
<dbReference type="eggNOG" id="KOG2121">
    <property type="taxonomic scope" value="Eukaryota"/>
</dbReference>
<evidence type="ECO:0000313" key="13">
    <source>
        <dbReference type="EMBL" id="KGK37587.1"/>
    </source>
</evidence>
<dbReference type="GO" id="GO:0042781">
    <property type="term" value="F:3'-tRNA processing endoribonuclease activity"/>
    <property type="evidence" value="ECO:0007669"/>
    <property type="project" value="UniProtKB-EC"/>
</dbReference>
<dbReference type="VEuPathDB" id="FungiDB:C5L36_0E05410"/>
<evidence type="ECO:0000259" key="12">
    <source>
        <dbReference type="Pfam" id="PF13691"/>
    </source>
</evidence>
<dbReference type="Proteomes" id="UP000029867">
    <property type="component" value="Unassembled WGS sequence"/>
</dbReference>
<dbReference type="Pfam" id="PF13691">
    <property type="entry name" value="Lactamase_B_4"/>
    <property type="match status" value="1"/>
</dbReference>
<evidence type="ECO:0000256" key="11">
    <source>
        <dbReference type="SAM" id="MobiDB-lite"/>
    </source>
</evidence>
<feature type="compositionally biased region" description="Basic residues" evidence="11">
    <location>
        <begin position="892"/>
        <end position="902"/>
    </location>
</feature>
<dbReference type="HOGENOM" id="CLU_006220_0_0_1"/>
<evidence type="ECO:0000256" key="2">
    <source>
        <dbReference type="ARBA" id="ARBA00001947"/>
    </source>
</evidence>